<dbReference type="Gramene" id="ORUFI11G02360.1">
    <property type="protein sequence ID" value="ORUFI11G02360.1"/>
    <property type="gene ID" value="ORUFI11G02360"/>
</dbReference>
<organism evidence="1 2">
    <name type="scientific">Oryza rufipogon</name>
    <name type="common">Brownbeard rice</name>
    <name type="synonym">Asian wild rice</name>
    <dbReference type="NCBI Taxonomy" id="4529"/>
    <lineage>
        <taxon>Eukaryota</taxon>
        <taxon>Viridiplantae</taxon>
        <taxon>Streptophyta</taxon>
        <taxon>Embryophyta</taxon>
        <taxon>Tracheophyta</taxon>
        <taxon>Spermatophyta</taxon>
        <taxon>Magnoliopsida</taxon>
        <taxon>Liliopsida</taxon>
        <taxon>Poales</taxon>
        <taxon>Poaceae</taxon>
        <taxon>BOP clade</taxon>
        <taxon>Oryzoideae</taxon>
        <taxon>Oryzeae</taxon>
        <taxon>Oryzinae</taxon>
        <taxon>Oryza</taxon>
    </lineage>
</organism>
<keyword evidence="2" id="KW-1185">Reference proteome</keyword>
<dbReference type="Proteomes" id="UP000008022">
    <property type="component" value="Unassembled WGS sequence"/>
</dbReference>
<dbReference type="AlphaFoldDB" id="A0A0E0R3Y2"/>
<dbReference type="HOGENOM" id="CLU_1268695_0_0_1"/>
<accession>A0A0E0R3Y2</accession>
<dbReference type="EnsemblPlants" id="ORUFI11G02360.1">
    <property type="protein sequence ID" value="ORUFI11G02360.1"/>
    <property type="gene ID" value="ORUFI11G02360"/>
</dbReference>
<reference evidence="2" key="1">
    <citation type="submission" date="2013-06" db="EMBL/GenBank/DDBJ databases">
        <authorList>
            <person name="Zhao Q."/>
        </authorList>
    </citation>
    <scope>NUCLEOTIDE SEQUENCE</scope>
    <source>
        <strain evidence="2">cv. W1943</strain>
    </source>
</reference>
<evidence type="ECO:0000313" key="1">
    <source>
        <dbReference type="EnsemblPlants" id="ORUFI11G02360.1"/>
    </source>
</evidence>
<protein>
    <submittedName>
        <fullName evidence="1">Uncharacterized protein</fullName>
    </submittedName>
</protein>
<proteinExistence type="predicted"/>
<sequence>MSSSRRSTTSPLACLLLRRAAFPHFFSAGTRGAFVSPWNASSSSPLSIIFSNISPTPSSSSSSSSGVAISLLALPTSASSSSPPCLLPFRPLPLPLPCIIKAAESSMGALFTSPAMPEEEERIWANGCCASRRAGWSGYRQKNMSSSMSSSMRIREMYGSTTSSAAAAASDGGAAGPMNSSNAAPQDELLSSLEWHMIHKRMAKEHRRGFDTIATLVA</sequence>
<evidence type="ECO:0000313" key="2">
    <source>
        <dbReference type="Proteomes" id="UP000008022"/>
    </source>
</evidence>
<name>A0A0E0R3Y2_ORYRU</name>
<reference evidence="1" key="2">
    <citation type="submission" date="2015-06" db="UniProtKB">
        <authorList>
            <consortium name="EnsemblPlants"/>
        </authorList>
    </citation>
    <scope>IDENTIFICATION</scope>
</reference>